<reference evidence="2" key="1">
    <citation type="journal article" date="2019" name="Int. J. Syst. Evol. Microbiol.">
        <title>The Global Catalogue of Microorganisms (GCM) 10K type strain sequencing project: providing services to taxonomists for standard genome sequencing and annotation.</title>
        <authorList>
            <consortium name="The Broad Institute Genomics Platform"/>
            <consortium name="The Broad Institute Genome Sequencing Center for Infectious Disease"/>
            <person name="Wu L."/>
            <person name="Ma J."/>
        </authorList>
    </citation>
    <scope>NUCLEOTIDE SEQUENCE [LARGE SCALE GENOMIC DNA]</scope>
    <source>
        <strain evidence="2">CCUG 15531</strain>
    </source>
</reference>
<name>A0ABW4MNS6_9BACI</name>
<protein>
    <submittedName>
        <fullName evidence="1">Sporulation protein</fullName>
    </submittedName>
</protein>
<dbReference type="InterPro" id="IPR009776">
    <property type="entry name" value="Spore_0_M"/>
</dbReference>
<proteinExistence type="predicted"/>
<dbReference type="Pfam" id="PF07070">
    <property type="entry name" value="Spo0M"/>
    <property type="match status" value="1"/>
</dbReference>
<sequence length="128" mass="14337">MILRKYMALLGIGSAQIDLVLEKETYRAGEEVKGYFLIKGGTTIQQLKRIDCDLVLIDNEEKSEEIVDCITILTTNSIPADTINKIPFTFKLPNSTPASSGSLTYRFKTRLAFKEGVESFDQDAIRIV</sequence>
<dbReference type="RefSeq" id="WP_304214924.1">
    <property type="nucleotide sequence ID" value="NZ_JBHUEK010000019.1"/>
</dbReference>
<gene>
    <name evidence="1" type="ORF">ACFSFW_12970</name>
</gene>
<comment type="caution">
    <text evidence="1">The sequence shown here is derived from an EMBL/GenBank/DDBJ whole genome shotgun (WGS) entry which is preliminary data.</text>
</comment>
<dbReference type="Proteomes" id="UP001597227">
    <property type="component" value="Unassembled WGS sequence"/>
</dbReference>
<dbReference type="PANTHER" id="PTHR40053">
    <property type="entry name" value="SPORULATION-CONTROL PROTEIN SPO0M"/>
    <property type="match status" value="1"/>
</dbReference>
<evidence type="ECO:0000313" key="2">
    <source>
        <dbReference type="Proteomes" id="UP001597227"/>
    </source>
</evidence>
<dbReference type="PANTHER" id="PTHR40053:SF1">
    <property type="entry name" value="SPORULATION-CONTROL PROTEIN SPO0M"/>
    <property type="match status" value="1"/>
</dbReference>
<keyword evidence="2" id="KW-1185">Reference proteome</keyword>
<evidence type="ECO:0000313" key="1">
    <source>
        <dbReference type="EMBL" id="MFD1779568.1"/>
    </source>
</evidence>
<accession>A0ABW4MNS6</accession>
<dbReference type="EMBL" id="JBHUEK010000019">
    <property type="protein sequence ID" value="MFD1779568.1"/>
    <property type="molecule type" value="Genomic_DNA"/>
</dbReference>
<organism evidence="1 2">
    <name type="scientific">Fredinandcohnia salidurans</name>
    <dbReference type="NCBI Taxonomy" id="2595041"/>
    <lineage>
        <taxon>Bacteria</taxon>
        <taxon>Bacillati</taxon>
        <taxon>Bacillota</taxon>
        <taxon>Bacilli</taxon>
        <taxon>Bacillales</taxon>
        <taxon>Bacillaceae</taxon>
        <taxon>Fredinandcohnia</taxon>
    </lineage>
</organism>